<evidence type="ECO:0000256" key="2">
    <source>
        <dbReference type="ARBA" id="ARBA00023012"/>
    </source>
</evidence>
<protein>
    <submittedName>
        <fullName evidence="10">Response regulator transcription factor</fullName>
    </submittedName>
</protein>
<accession>A0A8J7F5E9</accession>
<dbReference type="GO" id="GO:0005829">
    <property type="term" value="C:cytosol"/>
    <property type="evidence" value="ECO:0007669"/>
    <property type="project" value="TreeGrafter"/>
</dbReference>
<evidence type="ECO:0000256" key="1">
    <source>
        <dbReference type="ARBA" id="ARBA00022553"/>
    </source>
</evidence>
<keyword evidence="1 6" id="KW-0597">Phosphoprotein</keyword>
<dbReference type="GO" id="GO:0032993">
    <property type="term" value="C:protein-DNA complex"/>
    <property type="evidence" value="ECO:0007669"/>
    <property type="project" value="TreeGrafter"/>
</dbReference>
<dbReference type="InterPro" id="IPR001789">
    <property type="entry name" value="Sig_transdc_resp-reg_receiver"/>
</dbReference>
<dbReference type="Pfam" id="PF00072">
    <property type="entry name" value="Response_reg"/>
    <property type="match status" value="1"/>
</dbReference>
<dbReference type="GO" id="GO:0000976">
    <property type="term" value="F:transcription cis-regulatory region binding"/>
    <property type="evidence" value="ECO:0007669"/>
    <property type="project" value="TreeGrafter"/>
</dbReference>
<dbReference type="Pfam" id="PF00486">
    <property type="entry name" value="Trans_reg_C"/>
    <property type="match status" value="1"/>
</dbReference>
<dbReference type="EMBL" id="JADEWL010000107">
    <property type="protein sequence ID" value="MBE9215580.1"/>
    <property type="molecule type" value="Genomic_DNA"/>
</dbReference>
<evidence type="ECO:0000256" key="5">
    <source>
        <dbReference type="ARBA" id="ARBA00023163"/>
    </source>
</evidence>
<keyword evidence="5" id="KW-0804">Transcription</keyword>
<feature type="domain" description="Response regulatory" evidence="8">
    <location>
        <begin position="3"/>
        <end position="117"/>
    </location>
</feature>
<dbReference type="SMART" id="SM00448">
    <property type="entry name" value="REC"/>
    <property type="match status" value="1"/>
</dbReference>
<dbReference type="Gene3D" id="6.10.250.690">
    <property type="match status" value="1"/>
</dbReference>
<dbReference type="Proteomes" id="UP000620559">
    <property type="component" value="Unassembled WGS sequence"/>
</dbReference>
<sequence length="222" mass="24862">MNQILIAEDEFRIASFIAKGLRANGFIPTIASDAKETLNLAVGNNFDLLILDLGLPGQDGLDVLESIRGQGENLAIIILTARDDINDKVAGLEGGADDYMTKPFRFEELLARVRLRLRNTQVSQIKEENILQAGNVVLDLRTRKVRVNGNIIDLPAREFTLAETLFSHPGQVMSREQLLDRVWGYDYDPGSNIVDVYIGYLRKKFGSELIETVRGVGYRLRN</sequence>
<dbReference type="InterPro" id="IPR036388">
    <property type="entry name" value="WH-like_DNA-bd_sf"/>
</dbReference>
<dbReference type="InterPro" id="IPR001867">
    <property type="entry name" value="OmpR/PhoB-type_DNA-bd"/>
</dbReference>
<keyword evidence="11" id="KW-1185">Reference proteome</keyword>
<dbReference type="Gene3D" id="3.40.50.2300">
    <property type="match status" value="1"/>
</dbReference>
<feature type="modified residue" description="4-aspartylphosphate" evidence="6">
    <location>
        <position position="52"/>
    </location>
</feature>
<dbReference type="InterPro" id="IPR011006">
    <property type="entry name" value="CheY-like_superfamily"/>
</dbReference>
<dbReference type="PROSITE" id="PS51755">
    <property type="entry name" value="OMPR_PHOB"/>
    <property type="match status" value="1"/>
</dbReference>
<evidence type="ECO:0000256" key="4">
    <source>
        <dbReference type="ARBA" id="ARBA00023125"/>
    </source>
</evidence>
<reference evidence="10" key="1">
    <citation type="submission" date="2020-10" db="EMBL/GenBank/DDBJ databases">
        <authorList>
            <person name="Castelo-Branco R."/>
            <person name="Eusebio N."/>
            <person name="Adriana R."/>
            <person name="Vieira A."/>
            <person name="Brugerolle De Fraissinette N."/>
            <person name="Rezende De Castro R."/>
            <person name="Schneider M.P."/>
            <person name="Vasconcelos V."/>
            <person name="Leao P.N."/>
        </authorList>
    </citation>
    <scope>NUCLEOTIDE SEQUENCE</scope>
    <source>
        <strain evidence="10">LEGE 06105</strain>
    </source>
</reference>
<evidence type="ECO:0000256" key="7">
    <source>
        <dbReference type="PROSITE-ProRule" id="PRU01091"/>
    </source>
</evidence>
<dbReference type="PANTHER" id="PTHR48111:SF38">
    <property type="entry name" value="TWO-COMPONENT RESPONSE REGULATOR"/>
    <property type="match status" value="1"/>
</dbReference>
<evidence type="ECO:0000313" key="10">
    <source>
        <dbReference type="EMBL" id="MBE9215580.1"/>
    </source>
</evidence>
<dbReference type="GO" id="GO:0006355">
    <property type="term" value="P:regulation of DNA-templated transcription"/>
    <property type="evidence" value="ECO:0007669"/>
    <property type="project" value="InterPro"/>
</dbReference>
<organism evidence="10 11">
    <name type="scientific">Plectonema cf. radiosum LEGE 06105</name>
    <dbReference type="NCBI Taxonomy" id="945769"/>
    <lineage>
        <taxon>Bacteria</taxon>
        <taxon>Bacillati</taxon>
        <taxon>Cyanobacteriota</taxon>
        <taxon>Cyanophyceae</taxon>
        <taxon>Oscillatoriophycideae</taxon>
        <taxon>Oscillatoriales</taxon>
        <taxon>Microcoleaceae</taxon>
        <taxon>Plectonema</taxon>
    </lineage>
</organism>
<dbReference type="SMART" id="SM00862">
    <property type="entry name" value="Trans_reg_C"/>
    <property type="match status" value="1"/>
</dbReference>
<proteinExistence type="predicted"/>
<name>A0A8J7F5E9_9CYAN</name>
<dbReference type="SUPFAM" id="SSF52172">
    <property type="entry name" value="CheY-like"/>
    <property type="match status" value="1"/>
</dbReference>
<evidence type="ECO:0000313" key="11">
    <source>
        <dbReference type="Proteomes" id="UP000620559"/>
    </source>
</evidence>
<keyword evidence="3" id="KW-0805">Transcription regulation</keyword>
<dbReference type="CDD" id="cd00383">
    <property type="entry name" value="trans_reg_C"/>
    <property type="match status" value="1"/>
</dbReference>
<keyword evidence="2" id="KW-0902">Two-component regulatory system</keyword>
<dbReference type="AlphaFoldDB" id="A0A8J7F5E9"/>
<evidence type="ECO:0000256" key="6">
    <source>
        <dbReference type="PROSITE-ProRule" id="PRU00169"/>
    </source>
</evidence>
<dbReference type="GO" id="GO:0000156">
    <property type="term" value="F:phosphorelay response regulator activity"/>
    <property type="evidence" value="ECO:0007669"/>
    <property type="project" value="TreeGrafter"/>
</dbReference>
<dbReference type="FunFam" id="1.10.10.10:FF:000005">
    <property type="entry name" value="Two-component system response regulator"/>
    <property type="match status" value="1"/>
</dbReference>
<dbReference type="RefSeq" id="WP_193923717.1">
    <property type="nucleotide sequence ID" value="NZ_JADEWL010000107.1"/>
</dbReference>
<dbReference type="PANTHER" id="PTHR48111">
    <property type="entry name" value="REGULATOR OF RPOS"/>
    <property type="match status" value="1"/>
</dbReference>
<evidence type="ECO:0000259" key="9">
    <source>
        <dbReference type="PROSITE" id="PS51755"/>
    </source>
</evidence>
<comment type="caution">
    <text evidence="10">The sequence shown here is derived from an EMBL/GenBank/DDBJ whole genome shotgun (WGS) entry which is preliminary data.</text>
</comment>
<feature type="domain" description="OmpR/PhoB-type" evidence="9">
    <location>
        <begin position="128"/>
        <end position="222"/>
    </location>
</feature>
<keyword evidence="4 7" id="KW-0238">DNA-binding</keyword>
<evidence type="ECO:0000259" key="8">
    <source>
        <dbReference type="PROSITE" id="PS50110"/>
    </source>
</evidence>
<evidence type="ECO:0000256" key="3">
    <source>
        <dbReference type="ARBA" id="ARBA00023015"/>
    </source>
</evidence>
<gene>
    <name evidence="10" type="ORF">IQ247_23420</name>
</gene>
<dbReference type="Gene3D" id="1.10.10.10">
    <property type="entry name" value="Winged helix-like DNA-binding domain superfamily/Winged helix DNA-binding domain"/>
    <property type="match status" value="1"/>
</dbReference>
<dbReference type="PROSITE" id="PS50110">
    <property type="entry name" value="RESPONSE_REGULATORY"/>
    <property type="match status" value="1"/>
</dbReference>
<feature type="DNA-binding region" description="OmpR/PhoB-type" evidence="7">
    <location>
        <begin position="128"/>
        <end position="222"/>
    </location>
</feature>
<dbReference type="InterPro" id="IPR039420">
    <property type="entry name" value="WalR-like"/>
</dbReference>